<dbReference type="Proteomes" id="UP000240760">
    <property type="component" value="Unassembled WGS sequence"/>
</dbReference>
<protein>
    <recommendedName>
        <fullName evidence="4">C2H2-type domain-containing protein</fullName>
    </recommendedName>
</protein>
<keyword evidence="3" id="KW-1185">Reference proteome</keyword>
<name>A0A2T4BPT5_TRILO</name>
<dbReference type="PANTHER" id="PTHR35391:SF7">
    <property type="entry name" value="C2H2-TYPE DOMAIN-CONTAINING PROTEIN"/>
    <property type="match status" value="1"/>
</dbReference>
<organism evidence="2 3">
    <name type="scientific">Trichoderma longibrachiatum ATCC 18648</name>
    <dbReference type="NCBI Taxonomy" id="983965"/>
    <lineage>
        <taxon>Eukaryota</taxon>
        <taxon>Fungi</taxon>
        <taxon>Dikarya</taxon>
        <taxon>Ascomycota</taxon>
        <taxon>Pezizomycotina</taxon>
        <taxon>Sordariomycetes</taxon>
        <taxon>Hypocreomycetidae</taxon>
        <taxon>Hypocreales</taxon>
        <taxon>Hypocreaceae</taxon>
        <taxon>Trichoderma</taxon>
    </lineage>
</organism>
<accession>A0A2T4BPT5</accession>
<evidence type="ECO:0000256" key="1">
    <source>
        <dbReference type="SAM" id="MobiDB-lite"/>
    </source>
</evidence>
<feature type="compositionally biased region" description="Basic and acidic residues" evidence="1">
    <location>
        <begin position="267"/>
        <end position="277"/>
    </location>
</feature>
<reference evidence="2 3" key="1">
    <citation type="submission" date="2016-07" db="EMBL/GenBank/DDBJ databases">
        <title>Multiple horizontal gene transfer events from other fungi enriched the ability of initially mycotrophic Trichoderma (Ascomycota) to feed on dead plant biomass.</title>
        <authorList>
            <consortium name="DOE Joint Genome Institute"/>
            <person name="Aerts A."/>
            <person name="Atanasova L."/>
            <person name="Chenthamara K."/>
            <person name="Zhang J."/>
            <person name="Grujic M."/>
            <person name="Henrissat B."/>
            <person name="Kuo A."/>
            <person name="Salamov A."/>
            <person name="Lipzen A."/>
            <person name="Labutti K."/>
            <person name="Barry K."/>
            <person name="Miao Y."/>
            <person name="Rahimi M.J."/>
            <person name="Shen Q."/>
            <person name="Grigoriev I.V."/>
            <person name="Kubicek C.P."/>
            <person name="Druzhinina I.S."/>
        </authorList>
    </citation>
    <scope>NUCLEOTIDE SEQUENCE [LARGE SCALE GENOMIC DNA]</scope>
    <source>
        <strain evidence="2 3">ATCC 18648</strain>
    </source>
</reference>
<dbReference type="AlphaFoldDB" id="A0A2T4BPT5"/>
<dbReference type="EMBL" id="KZ679150">
    <property type="protein sequence ID" value="PTB71322.1"/>
    <property type="molecule type" value="Genomic_DNA"/>
</dbReference>
<sequence>MGNLSKKRARRASQQSQRPGKVHKGPAQTVPRSWTAMITRPSTNQLPQTETPDYLHETANEFTEEKWPRHIVRDLMPFICVMESCPIPNAMFDSFEEWTQHMEQHHRQSGWVCRCGGNTFYFHDEGEYMRHMVYSHGVDPVEDWEALTEDNAELLPFRPLERCPFCDYYDNTVGCEDVNEHIARHLLSLAQLSLPEDFLPTKGHEGECTVEHDQASSDTRFQNYLRRRELSTSEDENMSDGGTPQSMEDDDLDSGTQDTVYSVAQDDPERLCRKNRV</sequence>
<feature type="region of interest" description="Disordered" evidence="1">
    <location>
        <begin position="228"/>
        <end position="277"/>
    </location>
</feature>
<gene>
    <name evidence="2" type="ORF">M440DRAFT_1473639</name>
</gene>
<feature type="compositionally biased region" description="Basic residues" evidence="1">
    <location>
        <begin position="1"/>
        <end position="11"/>
    </location>
</feature>
<proteinExistence type="predicted"/>
<dbReference type="OrthoDB" id="4900688at2759"/>
<feature type="region of interest" description="Disordered" evidence="1">
    <location>
        <begin position="1"/>
        <end position="32"/>
    </location>
</feature>
<evidence type="ECO:0000313" key="2">
    <source>
        <dbReference type="EMBL" id="PTB71322.1"/>
    </source>
</evidence>
<evidence type="ECO:0000313" key="3">
    <source>
        <dbReference type="Proteomes" id="UP000240760"/>
    </source>
</evidence>
<dbReference type="PANTHER" id="PTHR35391">
    <property type="entry name" value="C2H2-TYPE DOMAIN-CONTAINING PROTEIN-RELATED"/>
    <property type="match status" value="1"/>
</dbReference>
<dbReference type="STRING" id="983965.A0A2T4BPT5"/>
<evidence type="ECO:0008006" key="4">
    <source>
        <dbReference type="Google" id="ProtNLM"/>
    </source>
</evidence>